<sequence length="72" mass="8177">MMKMSLKMAVKLVVLLVAIVSIQQGYAQEVHNTQEIKSANEDHFKFPHPSYTKLINKKCCPAFPWCCPPKSV</sequence>
<keyword evidence="3" id="KW-1185">Reference proteome</keyword>
<accession>A0A2Z6NCT7</accession>
<evidence type="ECO:0000313" key="2">
    <source>
        <dbReference type="EMBL" id="GAU42498.1"/>
    </source>
</evidence>
<evidence type="ECO:0000313" key="3">
    <source>
        <dbReference type="Proteomes" id="UP000242715"/>
    </source>
</evidence>
<proteinExistence type="predicted"/>
<name>A0A2Z6NCT7_TRISU</name>
<evidence type="ECO:0000256" key="1">
    <source>
        <dbReference type="SAM" id="SignalP"/>
    </source>
</evidence>
<dbReference type="Proteomes" id="UP000242715">
    <property type="component" value="Unassembled WGS sequence"/>
</dbReference>
<protein>
    <submittedName>
        <fullName evidence="2">Uncharacterized protein</fullName>
    </submittedName>
</protein>
<gene>
    <name evidence="2" type="ORF">TSUD_101110</name>
</gene>
<dbReference type="EMBL" id="DF973921">
    <property type="protein sequence ID" value="GAU42498.1"/>
    <property type="molecule type" value="Genomic_DNA"/>
</dbReference>
<feature type="signal peptide" evidence="1">
    <location>
        <begin position="1"/>
        <end position="27"/>
    </location>
</feature>
<feature type="chain" id="PRO_5016406458" evidence="1">
    <location>
        <begin position="28"/>
        <end position="72"/>
    </location>
</feature>
<reference evidence="3" key="1">
    <citation type="journal article" date="2017" name="Front. Plant Sci.">
        <title>Climate Clever Clovers: New Paradigm to Reduce the Environmental Footprint of Ruminants by Breeding Low Methanogenic Forages Utilizing Haplotype Variation.</title>
        <authorList>
            <person name="Kaur P."/>
            <person name="Appels R."/>
            <person name="Bayer P.E."/>
            <person name="Keeble-Gagnere G."/>
            <person name="Wang J."/>
            <person name="Hirakawa H."/>
            <person name="Shirasawa K."/>
            <person name="Vercoe P."/>
            <person name="Stefanova K."/>
            <person name="Durmic Z."/>
            <person name="Nichols P."/>
            <person name="Revell C."/>
            <person name="Isobe S.N."/>
            <person name="Edwards D."/>
            <person name="Erskine W."/>
        </authorList>
    </citation>
    <scope>NUCLEOTIDE SEQUENCE [LARGE SCALE GENOMIC DNA]</scope>
    <source>
        <strain evidence="3">cv. Daliak</strain>
    </source>
</reference>
<keyword evidence="1" id="KW-0732">Signal</keyword>
<organism evidence="2 3">
    <name type="scientific">Trifolium subterraneum</name>
    <name type="common">Subterranean clover</name>
    <dbReference type="NCBI Taxonomy" id="3900"/>
    <lineage>
        <taxon>Eukaryota</taxon>
        <taxon>Viridiplantae</taxon>
        <taxon>Streptophyta</taxon>
        <taxon>Embryophyta</taxon>
        <taxon>Tracheophyta</taxon>
        <taxon>Spermatophyta</taxon>
        <taxon>Magnoliopsida</taxon>
        <taxon>eudicotyledons</taxon>
        <taxon>Gunneridae</taxon>
        <taxon>Pentapetalae</taxon>
        <taxon>rosids</taxon>
        <taxon>fabids</taxon>
        <taxon>Fabales</taxon>
        <taxon>Fabaceae</taxon>
        <taxon>Papilionoideae</taxon>
        <taxon>50 kb inversion clade</taxon>
        <taxon>NPAAA clade</taxon>
        <taxon>Hologalegina</taxon>
        <taxon>IRL clade</taxon>
        <taxon>Trifolieae</taxon>
        <taxon>Trifolium</taxon>
    </lineage>
</organism>
<dbReference type="AlphaFoldDB" id="A0A2Z6NCT7"/>